<comment type="caution">
    <text evidence="2">The sequence shown here is derived from an EMBL/GenBank/DDBJ whole genome shotgun (WGS) entry which is preliminary data.</text>
</comment>
<organism evidence="2 3">
    <name type="scientific">Sediminitomix flava</name>
    <dbReference type="NCBI Taxonomy" id="379075"/>
    <lineage>
        <taxon>Bacteria</taxon>
        <taxon>Pseudomonadati</taxon>
        <taxon>Bacteroidota</taxon>
        <taxon>Cytophagia</taxon>
        <taxon>Cytophagales</taxon>
        <taxon>Flammeovirgaceae</taxon>
        <taxon>Sediminitomix</taxon>
    </lineage>
</organism>
<keyword evidence="1" id="KW-0472">Membrane</keyword>
<evidence type="ECO:0000313" key="2">
    <source>
        <dbReference type="EMBL" id="PWJ44931.1"/>
    </source>
</evidence>
<dbReference type="AlphaFoldDB" id="A0A315ZHD2"/>
<feature type="transmembrane region" description="Helical" evidence="1">
    <location>
        <begin position="6"/>
        <end position="28"/>
    </location>
</feature>
<proteinExistence type="predicted"/>
<dbReference type="RefSeq" id="WP_109616394.1">
    <property type="nucleotide sequence ID" value="NZ_QGDO01000001.1"/>
</dbReference>
<sequence>MSKSKIFAIIFTVVVVLPLNIFLGYLLINGVYEKITLDRNISESEARVIGKLKQIREIQVAYQERYGEYCNSWDTLTNFVKEDTIYTLEKREIIITKAKRQKMGDKNWWKGDSVRVEYDTIGRDQVAEKLFPVKKFPTFSADSIRYIPGKGEKQFELTAGKYKVSGVTVDVVEVKDPFPVDPTRKEDSPNRTRQFLRFGSQNSATVSGNWE</sequence>
<accession>A0A315ZHD2</accession>
<keyword evidence="1" id="KW-0812">Transmembrane</keyword>
<dbReference type="EMBL" id="QGDO01000001">
    <property type="protein sequence ID" value="PWJ44931.1"/>
    <property type="molecule type" value="Genomic_DNA"/>
</dbReference>
<dbReference type="OrthoDB" id="1466422at2"/>
<keyword evidence="3" id="KW-1185">Reference proteome</keyword>
<dbReference type="Proteomes" id="UP000245535">
    <property type="component" value="Unassembled WGS sequence"/>
</dbReference>
<name>A0A315ZHD2_SEDFL</name>
<reference evidence="2 3" key="1">
    <citation type="submission" date="2018-03" db="EMBL/GenBank/DDBJ databases">
        <title>Genomic Encyclopedia of Archaeal and Bacterial Type Strains, Phase II (KMG-II): from individual species to whole genera.</title>
        <authorList>
            <person name="Goeker M."/>
        </authorList>
    </citation>
    <scope>NUCLEOTIDE SEQUENCE [LARGE SCALE GENOMIC DNA]</scope>
    <source>
        <strain evidence="2 3">DSM 28229</strain>
    </source>
</reference>
<protein>
    <submittedName>
        <fullName evidence="2">Uncharacterized protein</fullName>
    </submittedName>
</protein>
<gene>
    <name evidence="2" type="ORF">BC781_1011320</name>
</gene>
<evidence type="ECO:0000313" key="3">
    <source>
        <dbReference type="Proteomes" id="UP000245535"/>
    </source>
</evidence>
<keyword evidence="1" id="KW-1133">Transmembrane helix</keyword>
<evidence type="ECO:0000256" key="1">
    <source>
        <dbReference type="SAM" id="Phobius"/>
    </source>
</evidence>